<gene>
    <name evidence="2" type="ORF">SAMN05192546_105108</name>
</gene>
<dbReference type="PANTHER" id="PTHR33221">
    <property type="entry name" value="WINGED HELIX-TURN-HELIX TRANSCRIPTIONAL REGULATOR, RRF2 FAMILY"/>
    <property type="match status" value="1"/>
</dbReference>
<keyword evidence="3" id="KW-1185">Reference proteome</keyword>
<name>A0A1H3NGT0_9FIRM</name>
<dbReference type="NCBIfam" id="TIGR00738">
    <property type="entry name" value="rrf2_super"/>
    <property type="match status" value="1"/>
</dbReference>
<dbReference type="InterPro" id="IPR030489">
    <property type="entry name" value="TR_Rrf2-type_CS"/>
</dbReference>
<evidence type="ECO:0000313" key="3">
    <source>
        <dbReference type="Proteomes" id="UP000199230"/>
    </source>
</evidence>
<organism evidence="2 3">
    <name type="scientific">Tindallia californiensis</name>
    <dbReference type="NCBI Taxonomy" id="159292"/>
    <lineage>
        <taxon>Bacteria</taxon>
        <taxon>Bacillati</taxon>
        <taxon>Bacillota</taxon>
        <taxon>Clostridia</taxon>
        <taxon>Peptostreptococcales</taxon>
        <taxon>Tindalliaceae</taxon>
        <taxon>Tindallia</taxon>
    </lineage>
</organism>
<dbReference type="GO" id="GO:0003677">
    <property type="term" value="F:DNA binding"/>
    <property type="evidence" value="ECO:0007669"/>
    <property type="project" value="UniProtKB-KW"/>
</dbReference>
<dbReference type="EMBL" id="FNPV01000005">
    <property type="protein sequence ID" value="SDY87953.1"/>
    <property type="molecule type" value="Genomic_DNA"/>
</dbReference>
<dbReference type="PROSITE" id="PS01332">
    <property type="entry name" value="HTH_RRF2_1"/>
    <property type="match status" value="1"/>
</dbReference>
<accession>A0A1H3NGT0</accession>
<dbReference type="Gene3D" id="1.10.10.10">
    <property type="entry name" value="Winged helix-like DNA-binding domain superfamily/Winged helix DNA-binding domain"/>
    <property type="match status" value="1"/>
</dbReference>
<dbReference type="GO" id="GO:0005829">
    <property type="term" value="C:cytosol"/>
    <property type="evidence" value="ECO:0007669"/>
    <property type="project" value="TreeGrafter"/>
</dbReference>
<dbReference type="RefSeq" id="WP_093313152.1">
    <property type="nucleotide sequence ID" value="NZ_FNPV01000005.1"/>
</dbReference>
<dbReference type="OrthoDB" id="9808360at2"/>
<dbReference type="STRING" id="159292.SAMN05192546_105108"/>
<dbReference type="Proteomes" id="UP000199230">
    <property type="component" value="Unassembled WGS sequence"/>
</dbReference>
<dbReference type="InterPro" id="IPR036390">
    <property type="entry name" value="WH_DNA-bd_sf"/>
</dbReference>
<proteinExistence type="predicted"/>
<dbReference type="SUPFAM" id="SSF46785">
    <property type="entry name" value="Winged helix' DNA-binding domain"/>
    <property type="match status" value="1"/>
</dbReference>
<keyword evidence="1" id="KW-0238">DNA-binding</keyword>
<protein>
    <submittedName>
        <fullName evidence="2">Rrf2 family protein</fullName>
    </submittedName>
</protein>
<dbReference type="InterPro" id="IPR036388">
    <property type="entry name" value="WH-like_DNA-bd_sf"/>
</dbReference>
<dbReference type="GO" id="GO:0003700">
    <property type="term" value="F:DNA-binding transcription factor activity"/>
    <property type="evidence" value="ECO:0007669"/>
    <property type="project" value="TreeGrafter"/>
</dbReference>
<evidence type="ECO:0000256" key="1">
    <source>
        <dbReference type="ARBA" id="ARBA00023125"/>
    </source>
</evidence>
<dbReference type="PROSITE" id="PS51197">
    <property type="entry name" value="HTH_RRF2_2"/>
    <property type="match status" value="1"/>
</dbReference>
<reference evidence="2 3" key="1">
    <citation type="submission" date="2016-10" db="EMBL/GenBank/DDBJ databases">
        <authorList>
            <person name="de Groot N.N."/>
        </authorList>
    </citation>
    <scope>NUCLEOTIDE SEQUENCE [LARGE SCALE GENOMIC DNA]</scope>
    <source>
        <strain evidence="2 3">APO</strain>
    </source>
</reference>
<dbReference type="PANTHER" id="PTHR33221:SF5">
    <property type="entry name" value="HTH-TYPE TRANSCRIPTIONAL REGULATOR ISCR"/>
    <property type="match status" value="1"/>
</dbReference>
<dbReference type="Pfam" id="PF02082">
    <property type="entry name" value="Rrf2"/>
    <property type="match status" value="1"/>
</dbReference>
<dbReference type="AlphaFoldDB" id="A0A1H3NGT0"/>
<evidence type="ECO:0000313" key="2">
    <source>
        <dbReference type="EMBL" id="SDY87953.1"/>
    </source>
</evidence>
<dbReference type="InterPro" id="IPR000944">
    <property type="entry name" value="Tscrpt_reg_Rrf2"/>
</dbReference>
<sequence length="157" mass="17494">MILSTKGRYGLKAMFELGLHHGSGPVPLKVIAEKQRIPENYLEQLIAILRKAGLVKSVRGAQGGYMLMKQPEHISVADVLLTLEGPLAPSECVLDSDNSSCDNAEKCITRTVWEKILISIHDVIDTMTLQHMIEDHQKMNSLTGNNSKEELEQEMIK</sequence>